<dbReference type="GeneTree" id="ENSGT00730000111912"/>
<evidence type="ECO:0000256" key="5">
    <source>
        <dbReference type="ARBA" id="ARBA00023198"/>
    </source>
</evidence>
<dbReference type="Gene3D" id="1.10.533.10">
    <property type="entry name" value="Death Domain, Fas"/>
    <property type="match status" value="1"/>
</dbReference>
<dbReference type="Pfam" id="PF00619">
    <property type="entry name" value="CARD"/>
    <property type="match status" value="1"/>
</dbReference>
<feature type="region of interest" description="Disordered" evidence="6">
    <location>
        <begin position="90"/>
        <end position="111"/>
    </location>
</feature>
<dbReference type="InterPro" id="IPR001315">
    <property type="entry name" value="CARD"/>
</dbReference>
<keyword evidence="5" id="KW-0395">Inflammatory response</keyword>
<dbReference type="InterPro" id="IPR025307">
    <property type="entry name" value="FIIND_dom"/>
</dbReference>
<keyword evidence="2" id="KW-0963">Cytoplasm</keyword>
<protein>
    <recommendedName>
        <fullName evidence="11">FIIND domain-containing protein</fullName>
    </recommendedName>
</protein>
<dbReference type="Pfam" id="PF13553">
    <property type="entry name" value="FIIND"/>
    <property type="match status" value="1"/>
</dbReference>
<name>A0A3B3UU64_9TELE</name>
<evidence type="ECO:0000313" key="9">
    <source>
        <dbReference type="Ensembl" id="ENSPLAP00000016211.1"/>
    </source>
</evidence>
<dbReference type="PANTHER" id="PTHR46985">
    <property type="entry name" value="NACHT, LRR AND PYD DOMAINS-CONTAINING PROTEIN 1"/>
    <property type="match status" value="1"/>
</dbReference>
<accession>A0A3B3UU64</accession>
<dbReference type="AlphaFoldDB" id="A0A3B3UU64"/>
<dbReference type="PANTHER" id="PTHR46985:SF2">
    <property type="entry name" value="APOPTOSIS-ASSOCIATED SPECK-LIKE PROTEIN CONTAINING A CARD"/>
    <property type="match status" value="1"/>
</dbReference>
<evidence type="ECO:0000256" key="6">
    <source>
        <dbReference type="SAM" id="MobiDB-lite"/>
    </source>
</evidence>
<dbReference type="Pfam" id="PF23679">
    <property type="entry name" value="UPA-FIIND"/>
    <property type="match status" value="1"/>
</dbReference>
<keyword evidence="10" id="KW-1185">Reference proteome</keyword>
<dbReference type="InterPro" id="IPR051249">
    <property type="entry name" value="NLRP_Inflammasome"/>
</dbReference>
<evidence type="ECO:0000256" key="1">
    <source>
        <dbReference type="ARBA" id="ARBA00004514"/>
    </source>
</evidence>
<keyword evidence="3" id="KW-0399">Innate immunity</keyword>
<evidence type="ECO:0008006" key="11">
    <source>
        <dbReference type="Google" id="ProtNLM"/>
    </source>
</evidence>
<reference evidence="9" key="2">
    <citation type="submission" date="2025-09" db="UniProtKB">
        <authorList>
            <consortium name="Ensembl"/>
        </authorList>
    </citation>
    <scope>IDENTIFICATION</scope>
</reference>
<keyword evidence="4" id="KW-0391">Immunity</keyword>
<dbReference type="GO" id="GO:0006954">
    <property type="term" value="P:inflammatory response"/>
    <property type="evidence" value="ECO:0007669"/>
    <property type="project" value="UniProtKB-KW"/>
</dbReference>
<dbReference type="Proteomes" id="UP000261500">
    <property type="component" value="Unplaced"/>
</dbReference>
<evidence type="ECO:0000256" key="4">
    <source>
        <dbReference type="ARBA" id="ARBA00022859"/>
    </source>
</evidence>
<organism evidence="9 10">
    <name type="scientific">Poecilia latipinna</name>
    <name type="common">sailfin molly</name>
    <dbReference type="NCBI Taxonomy" id="48699"/>
    <lineage>
        <taxon>Eukaryota</taxon>
        <taxon>Metazoa</taxon>
        <taxon>Chordata</taxon>
        <taxon>Craniata</taxon>
        <taxon>Vertebrata</taxon>
        <taxon>Euteleostomi</taxon>
        <taxon>Actinopterygii</taxon>
        <taxon>Neopterygii</taxon>
        <taxon>Teleostei</taxon>
        <taxon>Neoteleostei</taxon>
        <taxon>Acanthomorphata</taxon>
        <taxon>Ovalentaria</taxon>
        <taxon>Atherinomorphae</taxon>
        <taxon>Cyprinodontiformes</taxon>
        <taxon>Poeciliidae</taxon>
        <taxon>Poeciliinae</taxon>
        <taxon>Poecilia</taxon>
    </lineage>
</organism>
<dbReference type="STRING" id="48699.ENSPLAP00000016211"/>
<dbReference type="GO" id="GO:0005829">
    <property type="term" value="C:cytosol"/>
    <property type="evidence" value="ECO:0007669"/>
    <property type="project" value="UniProtKB-SubCell"/>
</dbReference>
<reference evidence="9" key="1">
    <citation type="submission" date="2025-08" db="UniProtKB">
        <authorList>
            <consortium name="Ensembl"/>
        </authorList>
    </citation>
    <scope>IDENTIFICATION</scope>
</reference>
<dbReference type="GO" id="GO:0042981">
    <property type="term" value="P:regulation of apoptotic process"/>
    <property type="evidence" value="ECO:0007669"/>
    <property type="project" value="InterPro"/>
</dbReference>
<dbReference type="SUPFAM" id="SSF47986">
    <property type="entry name" value="DEATH domain"/>
    <property type="match status" value="1"/>
</dbReference>
<comment type="subcellular location">
    <subcellularLocation>
        <location evidence="1">Cytoplasm</location>
        <location evidence="1">Cytosol</location>
    </subcellularLocation>
</comment>
<feature type="domain" description="FIIND" evidence="8">
    <location>
        <begin position="190"/>
        <end position="472"/>
    </location>
</feature>
<dbReference type="GO" id="GO:0045087">
    <property type="term" value="P:innate immune response"/>
    <property type="evidence" value="ECO:0007669"/>
    <property type="project" value="UniProtKB-KW"/>
</dbReference>
<proteinExistence type="predicted"/>
<dbReference type="Ensembl" id="ENSPLAT00000025102.1">
    <property type="protein sequence ID" value="ENSPLAP00000016211.1"/>
    <property type="gene ID" value="ENSPLAG00000020299.1"/>
</dbReference>
<feature type="domain" description="CARD" evidence="7">
    <location>
        <begin position="474"/>
        <end position="532"/>
    </location>
</feature>
<evidence type="ECO:0000256" key="2">
    <source>
        <dbReference type="ARBA" id="ARBA00022490"/>
    </source>
</evidence>
<dbReference type="PROSITE" id="PS51830">
    <property type="entry name" value="FIIND"/>
    <property type="match status" value="1"/>
</dbReference>
<evidence type="ECO:0000259" key="8">
    <source>
        <dbReference type="PROSITE" id="PS51830"/>
    </source>
</evidence>
<evidence type="ECO:0000259" key="7">
    <source>
        <dbReference type="PROSITE" id="PS50209"/>
    </source>
</evidence>
<dbReference type="PROSITE" id="PS50209">
    <property type="entry name" value="CARD"/>
    <property type="match status" value="1"/>
</dbReference>
<evidence type="ECO:0000256" key="3">
    <source>
        <dbReference type="ARBA" id="ARBA00022588"/>
    </source>
</evidence>
<evidence type="ECO:0000313" key="10">
    <source>
        <dbReference type="Proteomes" id="UP000261500"/>
    </source>
</evidence>
<sequence length="545" mass="60876">MTETYYEAYDAHYNLIPQIRFATESSSTSEINWIYDEEDSEPICRGTRCKNVAFSRTVPPGLLFELGSLENHEPRALPCLTMLSDTDLISDRQKDPFPESSSRTSEVVEIEPAADQTLPDETEPLIRSENIKPAETQTADLHEQLQNLEINERIKSSSCLSQSCPSCSQDPPLDVSILPRAASLPTMKLQSSSEEFTPGFCGDPDDESCWFQCSGPGRYQCRVSGLVFDMTGGGDVFYRVVPWNRSLLSPHGKKPAGPLFDISCQQRSVARLHLPHCEVRSTGRCHFLSVAHLHDEGVEFIRPERITETHIVISITGFSAFGNVKDEDSPPDPVRALVLLFYKPPADPDVTSFLNLLLLPGNVVIRDLKRTRKKLFGLETFIDAPPHCKLRPEETYSLSTSPAGESVLVQPTEAEFDPESYSSYFTSIQVIFSSITGNIKLSVKEKETSCCVWERRVCLLAHRVKPGLPSDEQLKETRTRIIDGISEPVLQSLLDKLLEKKVLSDSEREAEKVRGDKGRVLVDTVRRKGAAASSEMICFSVNMWG</sequence>
<dbReference type="InterPro" id="IPR011029">
    <property type="entry name" value="DEATH-like_dom_sf"/>
</dbReference>